<dbReference type="Pfam" id="PF00035">
    <property type="entry name" value="dsrm"/>
    <property type="match status" value="1"/>
</dbReference>
<dbReference type="EC" id="3.1.26.3" evidence="15"/>
<dbReference type="eggNOG" id="COG0571">
    <property type="taxonomic scope" value="Bacteria"/>
</dbReference>
<dbReference type="Pfam" id="PF14622">
    <property type="entry name" value="Ribonucleas_3_3"/>
    <property type="match status" value="1"/>
</dbReference>
<comment type="caution">
    <text evidence="18">The sequence shown here is derived from an EMBL/GenBank/DDBJ whole genome shotgun (WGS) entry which is preliminary data.</text>
</comment>
<evidence type="ECO:0000256" key="5">
    <source>
        <dbReference type="ARBA" id="ARBA00022490"/>
    </source>
</evidence>
<keyword evidence="7 15" id="KW-0507">mRNA processing</keyword>
<dbReference type="SUPFAM" id="SSF54768">
    <property type="entry name" value="dsRNA-binding domain-like"/>
    <property type="match status" value="1"/>
</dbReference>
<evidence type="ECO:0000256" key="8">
    <source>
        <dbReference type="ARBA" id="ARBA00022694"/>
    </source>
</evidence>
<dbReference type="GO" id="GO:0042802">
    <property type="term" value="F:identical protein binding"/>
    <property type="evidence" value="ECO:0007669"/>
    <property type="project" value="UniProtKB-ARBA"/>
</dbReference>
<evidence type="ECO:0000256" key="11">
    <source>
        <dbReference type="ARBA" id="ARBA00022759"/>
    </source>
</evidence>
<dbReference type="GO" id="GO:0004525">
    <property type="term" value="F:ribonuclease III activity"/>
    <property type="evidence" value="ECO:0007669"/>
    <property type="project" value="UniProtKB-UniRule"/>
</dbReference>
<feature type="active site" evidence="15">
    <location>
        <position position="143"/>
    </location>
</feature>
<dbReference type="PROSITE" id="PS50142">
    <property type="entry name" value="RNASE_3_2"/>
    <property type="match status" value="1"/>
</dbReference>
<dbReference type="NCBIfam" id="TIGR02191">
    <property type="entry name" value="RNaseIII"/>
    <property type="match status" value="1"/>
</dbReference>
<dbReference type="Gene3D" id="3.30.160.20">
    <property type="match status" value="1"/>
</dbReference>
<keyword evidence="10 15" id="KW-0479">Metal-binding</keyword>
<dbReference type="GO" id="GO:0008033">
    <property type="term" value="P:tRNA processing"/>
    <property type="evidence" value="ECO:0007669"/>
    <property type="project" value="UniProtKB-KW"/>
</dbReference>
<proteinExistence type="inferred from homology"/>
<dbReference type="GO" id="GO:0006397">
    <property type="term" value="P:mRNA processing"/>
    <property type="evidence" value="ECO:0007669"/>
    <property type="project" value="UniProtKB-UniRule"/>
</dbReference>
<dbReference type="GO" id="GO:0006364">
    <property type="term" value="P:rRNA processing"/>
    <property type="evidence" value="ECO:0007669"/>
    <property type="project" value="UniProtKB-UniRule"/>
</dbReference>
<evidence type="ECO:0000256" key="1">
    <source>
        <dbReference type="ARBA" id="ARBA00000109"/>
    </source>
</evidence>
<keyword evidence="8 15" id="KW-0819">tRNA processing</keyword>
<comment type="similarity">
    <text evidence="3">Belongs to the ribonuclease III family.</text>
</comment>
<keyword evidence="6 15" id="KW-0698">rRNA processing</keyword>
<dbReference type="GO" id="GO:0046872">
    <property type="term" value="F:metal ion binding"/>
    <property type="evidence" value="ECO:0007669"/>
    <property type="project" value="UniProtKB-KW"/>
</dbReference>
<evidence type="ECO:0000256" key="7">
    <source>
        <dbReference type="ARBA" id="ARBA00022664"/>
    </source>
</evidence>
<keyword evidence="11 15" id="KW-0255">Endonuclease</keyword>
<feature type="domain" description="RNase III" evidence="17">
    <location>
        <begin position="29"/>
        <end position="154"/>
    </location>
</feature>
<evidence type="ECO:0000259" key="16">
    <source>
        <dbReference type="PROSITE" id="PS50137"/>
    </source>
</evidence>
<dbReference type="CDD" id="cd00593">
    <property type="entry name" value="RIBOc"/>
    <property type="match status" value="1"/>
</dbReference>
<dbReference type="PROSITE" id="PS50137">
    <property type="entry name" value="DS_RBD"/>
    <property type="match status" value="1"/>
</dbReference>
<dbReference type="GO" id="GO:0003725">
    <property type="term" value="F:double-stranded RNA binding"/>
    <property type="evidence" value="ECO:0007669"/>
    <property type="project" value="TreeGrafter"/>
</dbReference>
<evidence type="ECO:0000256" key="12">
    <source>
        <dbReference type="ARBA" id="ARBA00022801"/>
    </source>
</evidence>
<comment type="function">
    <text evidence="15">Digests double-stranded RNA. Involved in the processing of primary rRNA transcript to yield the immediate precursors to the large and small rRNAs (23S and 16S). Processes some mRNAs, and tRNAs when they are encoded in the rRNA operon. Processes pre-crRNA and tracrRNA of type II CRISPR loci if present in the organism.</text>
</comment>
<feature type="binding site" evidence="15">
    <location>
        <position position="140"/>
    </location>
    <ligand>
        <name>Mg(2+)</name>
        <dbReference type="ChEBI" id="CHEBI:18420"/>
    </ligand>
</feature>
<gene>
    <name evidence="15 18" type="primary">rnc</name>
    <name evidence="18" type="ORF">EL18_01623</name>
</gene>
<dbReference type="PANTHER" id="PTHR11207:SF0">
    <property type="entry name" value="RIBONUCLEASE 3"/>
    <property type="match status" value="1"/>
</dbReference>
<accession>A0A084UCA0</accession>
<evidence type="ECO:0000259" key="17">
    <source>
        <dbReference type="PROSITE" id="PS50142"/>
    </source>
</evidence>
<feature type="binding site" evidence="15">
    <location>
        <position position="67"/>
    </location>
    <ligand>
        <name>Mg(2+)</name>
        <dbReference type="ChEBI" id="CHEBI:18420"/>
    </ligand>
</feature>
<comment type="cofactor">
    <cofactor evidence="15">
        <name>Mg(2+)</name>
        <dbReference type="ChEBI" id="CHEBI:18420"/>
    </cofactor>
</comment>
<evidence type="ECO:0000313" key="19">
    <source>
        <dbReference type="Proteomes" id="UP000053675"/>
    </source>
</evidence>
<evidence type="ECO:0000256" key="14">
    <source>
        <dbReference type="ARBA" id="ARBA00022884"/>
    </source>
</evidence>
<keyword evidence="5 15" id="KW-0963">Cytoplasm</keyword>
<dbReference type="EMBL" id="JMQM01000001">
    <property type="protein sequence ID" value="KFB10586.1"/>
    <property type="molecule type" value="Genomic_DNA"/>
</dbReference>
<dbReference type="STRING" id="472175.EL18_01623"/>
<dbReference type="FunFam" id="1.10.1520.10:FF:000001">
    <property type="entry name" value="Ribonuclease 3"/>
    <property type="match status" value="1"/>
</dbReference>
<dbReference type="AlphaFoldDB" id="A0A084UCA0"/>
<evidence type="ECO:0000256" key="15">
    <source>
        <dbReference type="HAMAP-Rule" id="MF_00104"/>
    </source>
</evidence>
<name>A0A084UCA0_9HYPH</name>
<dbReference type="Gene3D" id="1.10.1520.10">
    <property type="entry name" value="Ribonuclease III domain"/>
    <property type="match status" value="1"/>
</dbReference>
<dbReference type="GO" id="GO:0019843">
    <property type="term" value="F:rRNA binding"/>
    <property type="evidence" value="ECO:0007669"/>
    <property type="project" value="UniProtKB-KW"/>
</dbReference>
<dbReference type="PATRIC" id="fig|472175.3.peg.1631"/>
<evidence type="ECO:0000256" key="13">
    <source>
        <dbReference type="ARBA" id="ARBA00022842"/>
    </source>
</evidence>
<dbReference type="PANTHER" id="PTHR11207">
    <property type="entry name" value="RIBONUCLEASE III"/>
    <property type="match status" value="1"/>
</dbReference>
<dbReference type="HAMAP" id="MF_00104">
    <property type="entry name" value="RNase_III"/>
    <property type="match status" value="1"/>
</dbReference>
<comment type="subunit">
    <text evidence="4 15">Homodimer.</text>
</comment>
<dbReference type="PROSITE" id="PS00517">
    <property type="entry name" value="RNASE_3_1"/>
    <property type="match status" value="1"/>
</dbReference>
<keyword evidence="9 15" id="KW-0540">Nuclease</keyword>
<sequence length="256" mass="28012">MAKRTAPGSPVQLGRLTMPANRLSEKELADALEKRVGIRISRTGLLNEALTHASAREASGADYQRLEFLGDRVLGIVIAEMLYKAFPEAPEGELSVRLNALVNGDTLAEVARELDLDALVNIGSEMRAIAPRKRVNLLADIMEALIAVIYLEHGLEQARDFIHAHWTARSRQPAAARQDAKTALQEWAHQAAGNTPRYTVVSREGPDHEPVFTVEVTIEGFPGGHGTGRSKREAEQAAASFVLQREGVWQKQAHSS</sequence>
<dbReference type="InterPro" id="IPR036389">
    <property type="entry name" value="RNase_III_sf"/>
</dbReference>
<dbReference type="SUPFAM" id="SSF69065">
    <property type="entry name" value="RNase III domain-like"/>
    <property type="match status" value="1"/>
</dbReference>
<feature type="domain" description="DRBM" evidence="16">
    <location>
        <begin position="179"/>
        <end position="248"/>
    </location>
</feature>
<protein>
    <recommendedName>
        <fullName evidence="15">Ribonuclease 3</fullName>
        <ecNumber evidence="15">3.1.26.3</ecNumber>
    </recommendedName>
    <alternativeName>
        <fullName evidence="15">Ribonuclease III</fullName>
        <shortName evidence="15">RNase III</shortName>
    </alternativeName>
</protein>
<dbReference type="SMART" id="SM00358">
    <property type="entry name" value="DSRM"/>
    <property type="match status" value="1"/>
</dbReference>
<evidence type="ECO:0000256" key="9">
    <source>
        <dbReference type="ARBA" id="ARBA00022722"/>
    </source>
</evidence>
<evidence type="ECO:0000256" key="6">
    <source>
        <dbReference type="ARBA" id="ARBA00022552"/>
    </source>
</evidence>
<dbReference type="GO" id="GO:0010468">
    <property type="term" value="P:regulation of gene expression"/>
    <property type="evidence" value="ECO:0007669"/>
    <property type="project" value="TreeGrafter"/>
</dbReference>
<dbReference type="Proteomes" id="UP000053675">
    <property type="component" value="Unassembled WGS sequence"/>
</dbReference>
<reference evidence="18 19" key="1">
    <citation type="submission" date="2014-05" db="EMBL/GenBank/DDBJ databases">
        <title>Draft Genome Sequence of Nitratireductor basaltis Strain UMTGB225, A Marine Bacterium Isolated from Green Barrel Tunicate.</title>
        <authorList>
            <person name="Gan H.Y."/>
        </authorList>
    </citation>
    <scope>NUCLEOTIDE SEQUENCE [LARGE SCALE GENOMIC DNA]</scope>
    <source>
        <strain evidence="18 19">UMTGB225</strain>
    </source>
</reference>
<keyword evidence="12 15" id="KW-0378">Hydrolase</keyword>
<keyword evidence="19" id="KW-1185">Reference proteome</keyword>
<keyword evidence="15" id="KW-0699">rRNA-binding</keyword>
<evidence type="ECO:0000256" key="3">
    <source>
        <dbReference type="ARBA" id="ARBA00010183"/>
    </source>
</evidence>
<organism evidence="18 19">
    <name type="scientific">Nitratireductor basaltis</name>
    <dbReference type="NCBI Taxonomy" id="472175"/>
    <lineage>
        <taxon>Bacteria</taxon>
        <taxon>Pseudomonadati</taxon>
        <taxon>Pseudomonadota</taxon>
        <taxon>Alphaproteobacteria</taxon>
        <taxon>Hyphomicrobiales</taxon>
        <taxon>Phyllobacteriaceae</taxon>
        <taxon>Nitratireductor</taxon>
    </lineage>
</organism>
<dbReference type="CDD" id="cd10845">
    <property type="entry name" value="DSRM_RNAse_III_family"/>
    <property type="match status" value="1"/>
</dbReference>
<dbReference type="SMART" id="SM00535">
    <property type="entry name" value="RIBOc"/>
    <property type="match status" value="1"/>
</dbReference>
<dbReference type="InterPro" id="IPR014720">
    <property type="entry name" value="dsRBD_dom"/>
</dbReference>
<evidence type="ECO:0000256" key="10">
    <source>
        <dbReference type="ARBA" id="ARBA00022723"/>
    </source>
</evidence>
<comment type="subcellular location">
    <subcellularLocation>
        <location evidence="2 15">Cytoplasm</location>
    </subcellularLocation>
</comment>
<feature type="binding site" evidence="15">
    <location>
        <position position="143"/>
    </location>
    <ligand>
        <name>Mg(2+)</name>
        <dbReference type="ChEBI" id="CHEBI:18420"/>
    </ligand>
</feature>
<evidence type="ECO:0000313" key="18">
    <source>
        <dbReference type="EMBL" id="KFB10586.1"/>
    </source>
</evidence>
<evidence type="ECO:0000256" key="2">
    <source>
        <dbReference type="ARBA" id="ARBA00004496"/>
    </source>
</evidence>
<dbReference type="GO" id="GO:0005737">
    <property type="term" value="C:cytoplasm"/>
    <property type="evidence" value="ECO:0007669"/>
    <property type="project" value="UniProtKB-SubCell"/>
</dbReference>
<evidence type="ECO:0000256" key="4">
    <source>
        <dbReference type="ARBA" id="ARBA00011738"/>
    </source>
</evidence>
<dbReference type="InterPro" id="IPR011907">
    <property type="entry name" value="RNase_III"/>
</dbReference>
<comment type="catalytic activity">
    <reaction evidence="1 15">
        <text>Endonucleolytic cleavage to 5'-phosphomonoester.</text>
        <dbReference type="EC" id="3.1.26.3"/>
    </reaction>
</comment>
<dbReference type="InterPro" id="IPR000999">
    <property type="entry name" value="RNase_III_dom"/>
</dbReference>
<dbReference type="FunFam" id="3.30.160.20:FF:000003">
    <property type="entry name" value="Ribonuclease 3"/>
    <property type="match status" value="1"/>
</dbReference>
<keyword evidence="14 15" id="KW-0694">RNA-binding</keyword>
<feature type="active site" evidence="15">
    <location>
        <position position="71"/>
    </location>
</feature>
<keyword evidence="13 15" id="KW-0460">Magnesium</keyword>